<dbReference type="Pfam" id="PF16683">
    <property type="entry name" value="TGase_elicitor"/>
    <property type="match status" value="1"/>
</dbReference>
<name>A0A444IY73_9BACT</name>
<reference evidence="1 2" key="1">
    <citation type="submission" date="2017-01" db="EMBL/GenBank/DDBJ databases">
        <title>The cable genome- insights into the physiology and evolution of filamentous bacteria capable of sulfide oxidation via long distance electron transfer.</title>
        <authorList>
            <person name="Schreiber L."/>
            <person name="Bjerg J.T."/>
            <person name="Boggild A."/>
            <person name="Van De Vossenberg J."/>
            <person name="Meysman F."/>
            <person name="Nielsen L.P."/>
            <person name="Schramm A."/>
            <person name="Kjeldsen K.U."/>
        </authorList>
    </citation>
    <scope>NUCLEOTIDE SEQUENCE [LARGE SCALE GENOMIC DNA]</scope>
    <source>
        <strain evidence="1">MCF</strain>
    </source>
</reference>
<evidence type="ECO:0000313" key="2">
    <source>
        <dbReference type="Proteomes" id="UP000287853"/>
    </source>
</evidence>
<organism evidence="1 2">
    <name type="scientific">Candidatus Electrothrix aarhusensis</name>
    <dbReference type="NCBI Taxonomy" id="1859131"/>
    <lineage>
        <taxon>Bacteria</taxon>
        <taxon>Pseudomonadati</taxon>
        <taxon>Thermodesulfobacteriota</taxon>
        <taxon>Desulfobulbia</taxon>
        <taxon>Desulfobulbales</taxon>
        <taxon>Desulfobulbaceae</taxon>
        <taxon>Candidatus Electrothrix</taxon>
    </lineage>
</organism>
<keyword evidence="2" id="KW-1185">Reference proteome</keyword>
<dbReference type="Proteomes" id="UP000287853">
    <property type="component" value="Unassembled WGS sequence"/>
</dbReference>
<comment type="caution">
    <text evidence="1">The sequence shown here is derived from an EMBL/GenBank/DDBJ whole genome shotgun (WGS) entry which is preliminary data.</text>
</comment>
<evidence type="ECO:0000313" key="1">
    <source>
        <dbReference type="EMBL" id="RWX45615.1"/>
    </source>
</evidence>
<dbReference type="GO" id="GO:0016755">
    <property type="term" value="F:aminoacyltransferase activity"/>
    <property type="evidence" value="ECO:0007669"/>
    <property type="project" value="InterPro"/>
</dbReference>
<dbReference type="InterPro" id="IPR032048">
    <property type="entry name" value="TGase_elicitor"/>
</dbReference>
<proteinExistence type="predicted"/>
<gene>
    <name evidence="1" type="ORF">H206_01748</name>
</gene>
<dbReference type="EMBL" id="MTKO01000075">
    <property type="protein sequence ID" value="RWX45615.1"/>
    <property type="molecule type" value="Genomic_DNA"/>
</dbReference>
<protein>
    <submittedName>
        <fullName evidence="1">Transglutaminase elicitor</fullName>
    </submittedName>
</protein>
<dbReference type="AlphaFoldDB" id="A0A444IY73"/>
<sequence length="489" mass="55367">MSDEQEKELNTGVQEFHENPVEFMNRVPLKYDGETLDSSDASIFDQTGIEQNAHVEARDALRRQVSERDEIAVGRAAFADNDEADGFVDELRFSGLQSMEENGLMRASLEESPWSDDYWALYLGSLGNRYADPNFPASGDWKENYDYIKQYPAAEIVAQGNTEAINRLSPAEKYDILVGDIDYSLTRKMWEQGRKYYVRSGKVETWMGLCHGWAPASYMLPRPTGTATVLAADGSTYITFYPADVKALATLLWAKVKCRSRFIGGRCNDKNPAKDPQTGRILSQICFDTNPGTWHLSIVNQIGASRRSMVMDATYDYQVWNQPIVSYSYRYFHPKSMYYVDSVAEAKVAVGDFFNDKFAQFRSNETDSIVGVEMKVSYIVEKVPEHTETDSAADDQVKTVKYLYDLELDFAGNIIGGEWYQNAHPDFLWTPVQGERLLTAAERHISLDENWQSGQPLAQQWQQSASMAAEYEQAPLAAIVEQLIEFSNS</sequence>
<accession>A0A444IY73</accession>